<dbReference type="Proteomes" id="UP001157502">
    <property type="component" value="Chromosome 37"/>
</dbReference>
<evidence type="ECO:0000313" key="2">
    <source>
        <dbReference type="Proteomes" id="UP001157502"/>
    </source>
</evidence>
<comment type="caution">
    <text evidence="1">The sequence shown here is derived from an EMBL/GenBank/DDBJ whole genome shotgun (WGS) entry which is preliminary data.</text>
</comment>
<accession>A0ACC2EZH4</accession>
<protein>
    <submittedName>
        <fullName evidence="1">Uncharacterized protein</fullName>
    </submittedName>
</protein>
<keyword evidence="2" id="KW-1185">Reference proteome</keyword>
<evidence type="ECO:0000313" key="1">
    <source>
        <dbReference type="EMBL" id="KAJ7984497.1"/>
    </source>
</evidence>
<gene>
    <name evidence="1" type="ORF">DPEC_G00355430</name>
</gene>
<organism evidence="1 2">
    <name type="scientific">Dallia pectoralis</name>
    <name type="common">Alaska blackfish</name>
    <dbReference type="NCBI Taxonomy" id="75939"/>
    <lineage>
        <taxon>Eukaryota</taxon>
        <taxon>Metazoa</taxon>
        <taxon>Chordata</taxon>
        <taxon>Craniata</taxon>
        <taxon>Vertebrata</taxon>
        <taxon>Euteleostomi</taxon>
        <taxon>Actinopterygii</taxon>
        <taxon>Neopterygii</taxon>
        <taxon>Teleostei</taxon>
        <taxon>Protacanthopterygii</taxon>
        <taxon>Esociformes</taxon>
        <taxon>Umbridae</taxon>
        <taxon>Dallia</taxon>
    </lineage>
</organism>
<proteinExistence type="predicted"/>
<dbReference type="EMBL" id="CM055764">
    <property type="protein sequence ID" value="KAJ7984497.1"/>
    <property type="molecule type" value="Genomic_DNA"/>
</dbReference>
<name>A0ACC2EZH4_DALPE</name>
<reference evidence="1" key="1">
    <citation type="submission" date="2021-05" db="EMBL/GenBank/DDBJ databases">
        <authorList>
            <person name="Pan Q."/>
            <person name="Jouanno E."/>
            <person name="Zahm M."/>
            <person name="Klopp C."/>
            <person name="Cabau C."/>
            <person name="Louis A."/>
            <person name="Berthelot C."/>
            <person name="Parey E."/>
            <person name="Roest Crollius H."/>
            <person name="Montfort J."/>
            <person name="Robinson-Rechavi M."/>
            <person name="Bouchez O."/>
            <person name="Lampietro C."/>
            <person name="Lopez Roques C."/>
            <person name="Donnadieu C."/>
            <person name="Postlethwait J."/>
            <person name="Bobe J."/>
            <person name="Dillon D."/>
            <person name="Chandos A."/>
            <person name="von Hippel F."/>
            <person name="Guiguen Y."/>
        </authorList>
    </citation>
    <scope>NUCLEOTIDE SEQUENCE</scope>
    <source>
        <strain evidence="1">YG-Jan2019</strain>
    </source>
</reference>
<sequence length="468" mass="52403">MGNAPPRELGRNLEEPDSHIEMARPKPLLIPWLLEQINSGRYPGVCWTNQDQTEFCIPWKHGLRQDSSSDDSLIFKAWAEASSGIANGDSSIWKRNFRAALKAKGFTMITDNKNDRANPHKLFKWPAEASTRDSKVPGPSPEQDNHFLPCFDELYVPTESTPNSAPALGNSSICNQDILHQSLEGLNIGPTEQEQYVQDLVNGGNIFVGQQRHRDELNDSMGDAMSPKQVPLMTEPLIEQIRDTVASTRADNQFSTDFRVRVYYRGVTVSEQLISNATAFRLVYMPEQTLSPVLYQDSGKNLVCLPGTELMLDQTQAKLTQQILNALGEGIEVGVSGANIYAQRLGASKAYWSFDRLDVSRSPQEVSKHQTVLYPIKNFIEGLSTFVKNNRGKCPPISLFFCLGEKWPDPDSRNMEKKLITFEVVFVTLELLKSIAVIQGASSLPSVELQLSLQESLGEMMEWMESMQ</sequence>